<dbReference type="SUPFAM" id="SSF47413">
    <property type="entry name" value="lambda repressor-like DNA-binding domains"/>
    <property type="match status" value="1"/>
</dbReference>
<accession>A0A0F9I2Z3</accession>
<dbReference type="PROSITE" id="PS50943">
    <property type="entry name" value="HTH_CROC1"/>
    <property type="match status" value="1"/>
</dbReference>
<evidence type="ECO:0000313" key="2">
    <source>
        <dbReference type="EMBL" id="KKM21976.1"/>
    </source>
</evidence>
<comment type="caution">
    <text evidence="2">The sequence shown here is derived from an EMBL/GenBank/DDBJ whole genome shotgun (WGS) entry which is preliminary data.</text>
</comment>
<dbReference type="CDD" id="cd00093">
    <property type="entry name" value="HTH_XRE"/>
    <property type="match status" value="1"/>
</dbReference>
<proteinExistence type="predicted"/>
<dbReference type="InterPro" id="IPR001387">
    <property type="entry name" value="Cro/C1-type_HTH"/>
</dbReference>
<dbReference type="InterPro" id="IPR010982">
    <property type="entry name" value="Lambda_DNA-bd_dom_sf"/>
</dbReference>
<organism evidence="2">
    <name type="scientific">marine sediment metagenome</name>
    <dbReference type="NCBI Taxonomy" id="412755"/>
    <lineage>
        <taxon>unclassified sequences</taxon>
        <taxon>metagenomes</taxon>
        <taxon>ecological metagenomes</taxon>
    </lineage>
</organism>
<protein>
    <recommendedName>
        <fullName evidence="1">HTH cro/C1-type domain-containing protein</fullName>
    </recommendedName>
</protein>
<reference evidence="2" key="1">
    <citation type="journal article" date="2015" name="Nature">
        <title>Complex archaea that bridge the gap between prokaryotes and eukaryotes.</title>
        <authorList>
            <person name="Spang A."/>
            <person name="Saw J.H."/>
            <person name="Jorgensen S.L."/>
            <person name="Zaremba-Niedzwiedzka K."/>
            <person name="Martijn J."/>
            <person name="Lind A.E."/>
            <person name="van Eijk R."/>
            <person name="Schleper C."/>
            <person name="Guy L."/>
            <person name="Ettema T.J."/>
        </authorList>
    </citation>
    <scope>NUCLEOTIDE SEQUENCE</scope>
</reference>
<dbReference type="EMBL" id="LAZR01013433">
    <property type="protein sequence ID" value="KKM21976.1"/>
    <property type="molecule type" value="Genomic_DNA"/>
</dbReference>
<gene>
    <name evidence="2" type="ORF">LCGC14_1630000</name>
</gene>
<dbReference type="AlphaFoldDB" id="A0A0F9I2Z3"/>
<name>A0A0F9I2Z3_9ZZZZ</name>
<feature type="domain" description="HTH cro/C1-type" evidence="1">
    <location>
        <begin position="2"/>
        <end position="30"/>
    </location>
</feature>
<dbReference type="GO" id="GO:0003677">
    <property type="term" value="F:DNA binding"/>
    <property type="evidence" value="ECO:0007669"/>
    <property type="project" value="InterPro"/>
</dbReference>
<evidence type="ECO:0000259" key="1">
    <source>
        <dbReference type="PROSITE" id="PS50943"/>
    </source>
</evidence>
<dbReference type="Gene3D" id="1.10.260.40">
    <property type="entry name" value="lambda repressor-like DNA-binding domains"/>
    <property type="match status" value="1"/>
</dbReference>
<dbReference type="Pfam" id="PF01381">
    <property type="entry name" value="HTH_3"/>
    <property type="match status" value="1"/>
</dbReference>
<sequence>MGYNQKEFGKFCGVSQQVVSGIETDSKKPSKTFSKFIDYLYSETFGVVGLKETTHLKIISIFKDTEWAENINEMLLEIEGLDPDEKREIKGYLEGKLSTLKRRTETKKKTVQPQKSSR</sequence>